<protein>
    <recommendedName>
        <fullName evidence="8">Cytochrome c domain-containing protein</fullName>
    </recommendedName>
</protein>
<evidence type="ECO:0000256" key="5">
    <source>
        <dbReference type="ARBA" id="ARBA00023004"/>
    </source>
</evidence>
<dbReference type="RefSeq" id="WP_207379878.1">
    <property type="nucleotide sequence ID" value="NZ_CP071502.1"/>
</dbReference>
<gene>
    <name evidence="9" type="ORF">JYB85_14675</name>
</gene>
<proteinExistence type="predicted"/>
<evidence type="ECO:0000259" key="8">
    <source>
        <dbReference type="PROSITE" id="PS51007"/>
    </source>
</evidence>
<evidence type="ECO:0000256" key="6">
    <source>
        <dbReference type="PROSITE-ProRule" id="PRU00433"/>
    </source>
</evidence>
<sequence length="316" mass="34010">MNNKFGSLSLSLIGLCSPLLLASAPALALDWTAAPVKEVPMFYTGQTGMEWMYDKKAHDGAARFEKRGMHCLECHTGDEKKFGPNQVGGKTDTDPFPGRTPFVNARVQAAFDGGNFYLRVQVPKTSGGGKVMDSKYQQKLTVMLDDGGVPEFAQGGCWAVCHQDSTAMPEAAGREITKYLEGSRTAIQKRIGGGTDFVADGDLAGLMAKGYFLEYWQARFNSAADVSVIDGIILKDRQTNDSPLVTAQVTDGGADWVVDFSRPLAADANHKALAPGKQYNIGLALHDQSSNGRFHIVSFEYSLTLGGDGTINAVKQ</sequence>
<keyword evidence="2 6" id="KW-0349">Heme</keyword>
<dbReference type="PROSITE" id="PS51007">
    <property type="entry name" value="CYTC"/>
    <property type="match status" value="1"/>
</dbReference>
<feature type="signal peptide" evidence="7">
    <location>
        <begin position="1"/>
        <end position="28"/>
    </location>
</feature>
<dbReference type="EMBL" id="CP071502">
    <property type="protein sequence ID" value="QSX36516.1"/>
    <property type="molecule type" value="Genomic_DNA"/>
</dbReference>
<reference evidence="9 10" key="1">
    <citation type="submission" date="2021-03" db="EMBL/GenBank/DDBJ databases">
        <title>Novel species identification of genus Shewanella.</title>
        <authorList>
            <person name="Liu G."/>
            <person name="Zhang Q."/>
        </authorList>
    </citation>
    <scope>NUCLEOTIDE SEQUENCE [LARGE SCALE GENOMIC DNA]</scope>
    <source>
        <strain evidence="9 10">FJAT-52962</strain>
    </source>
</reference>
<dbReference type="InterPro" id="IPR009056">
    <property type="entry name" value="Cyt_c-like_dom"/>
</dbReference>
<evidence type="ECO:0000256" key="7">
    <source>
        <dbReference type="SAM" id="SignalP"/>
    </source>
</evidence>
<organism evidence="9 10">
    <name type="scientific">Shewanella sedimentimangrovi</name>
    <dbReference type="NCBI Taxonomy" id="2814293"/>
    <lineage>
        <taxon>Bacteria</taxon>
        <taxon>Pseudomonadati</taxon>
        <taxon>Pseudomonadota</taxon>
        <taxon>Gammaproteobacteria</taxon>
        <taxon>Alteromonadales</taxon>
        <taxon>Shewanellaceae</taxon>
        <taxon>Shewanella</taxon>
    </lineage>
</organism>
<keyword evidence="10" id="KW-1185">Reference proteome</keyword>
<evidence type="ECO:0000256" key="2">
    <source>
        <dbReference type="ARBA" id="ARBA00022617"/>
    </source>
</evidence>
<keyword evidence="4" id="KW-0249">Electron transport</keyword>
<feature type="chain" id="PRO_5046366145" description="Cytochrome c domain-containing protein" evidence="7">
    <location>
        <begin position="29"/>
        <end position="316"/>
    </location>
</feature>
<accession>A0ABX7R0Y1</accession>
<dbReference type="Proteomes" id="UP000663207">
    <property type="component" value="Chromosome"/>
</dbReference>
<evidence type="ECO:0000313" key="9">
    <source>
        <dbReference type="EMBL" id="QSX36516.1"/>
    </source>
</evidence>
<dbReference type="Gene3D" id="2.60.40.1190">
    <property type="match status" value="1"/>
</dbReference>
<dbReference type="SMART" id="SM00887">
    <property type="entry name" value="EB_dh"/>
    <property type="match status" value="1"/>
</dbReference>
<feature type="domain" description="Cytochrome c" evidence="8">
    <location>
        <begin position="55"/>
        <end position="184"/>
    </location>
</feature>
<evidence type="ECO:0000313" key="10">
    <source>
        <dbReference type="Proteomes" id="UP000663207"/>
    </source>
</evidence>
<keyword evidence="7" id="KW-0732">Signal</keyword>
<evidence type="ECO:0000256" key="3">
    <source>
        <dbReference type="ARBA" id="ARBA00022723"/>
    </source>
</evidence>
<evidence type="ECO:0000256" key="4">
    <source>
        <dbReference type="ARBA" id="ARBA00022982"/>
    </source>
</evidence>
<keyword evidence="1" id="KW-0813">Transport</keyword>
<evidence type="ECO:0000256" key="1">
    <source>
        <dbReference type="ARBA" id="ARBA00022448"/>
    </source>
</evidence>
<dbReference type="InterPro" id="IPR019020">
    <property type="entry name" value="Cyt-c552/DMSO_Rdtase_haem-bd"/>
</dbReference>
<keyword evidence="3 6" id="KW-0479">Metal-binding</keyword>
<name>A0ABX7R0Y1_9GAMM</name>
<keyword evidence="5 6" id="KW-0408">Iron</keyword>